<comment type="caution">
    <text evidence="1">The sequence shown here is derived from an EMBL/GenBank/DDBJ whole genome shotgun (WGS) entry which is preliminary data.</text>
</comment>
<name>A0A1Y2AHL8_9FUNG</name>
<keyword evidence="2" id="KW-1185">Reference proteome</keyword>
<evidence type="ECO:0000313" key="1">
    <source>
        <dbReference type="EMBL" id="ORY22061.1"/>
    </source>
</evidence>
<organism evidence="1 2">
    <name type="scientific">Rhizoclosmatium globosum</name>
    <dbReference type="NCBI Taxonomy" id="329046"/>
    <lineage>
        <taxon>Eukaryota</taxon>
        <taxon>Fungi</taxon>
        <taxon>Fungi incertae sedis</taxon>
        <taxon>Chytridiomycota</taxon>
        <taxon>Chytridiomycota incertae sedis</taxon>
        <taxon>Chytridiomycetes</taxon>
        <taxon>Chytridiales</taxon>
        <taxon>Chytriomycetaceae</taxon>
        <taxon>Rhizoclosmatium</taxon>
    </lineage>
</organism>
<evidence type="ECO:0000313" key="2">
    <source>
        <dbReference type="Proteomes" id="UP000193642"/>
    </source>
</evidence>
<reference evidence="1 2" key="1">
    <citation type="submission" date="2016-07" db="EMBL/GenBank/DDBJ databases">
        <title>Pervasive Adenine N6-methylation of Active Genes in Fungi.</title>
        <authorList>
            <consortium name="DOE Joint Genome Institute"/>
            <person name="Mondo S.J."/>
            <person name="Dannebaum R.O."/>
            <person name="Kuo R.C."/>
            <person name="Labutti K."/>
            <person name="Haridas S."/>
            <person name="Kuo A."/>
            <person name="Salamov A."/>
            <person name="Ahrendt S.R."/>
            <person name="Lipzen A."/>
            <person name="Sullivan W."/>
            <person name="Andreopoulos W.B."/>
            <person name="Clum A."/>
            <person name="Lindquist E."/>
            <person name="Daum C."/>
            <person name="Ramamoorthy G.K."/>
            <person name="Gryganskyi A."/>
            <person name="Culley D."/>
            <person name="Magnuson J.K."/>
            <person name="James T.Y."/>
            <person name="O'Malley M.A."/>
            <person name="Stajich J.E."/>
            <person name="Spatafora J.W."/>
            <person name="Visel A."/>
            <person name="Grigoriev I.V."/>
        </authorList>
    </citation>
    <scope>NUCLEOTIDE SEQUENCE [LARGE SCALE GENOMIC DNA]</scope>
    <source>
        <strain evidence="1 2">JEL800</strain>
    </source>
</reference>
<proteinExistence type="predicted"/>
<dbReference type="Proteomes" id="UP000193642">
    <property type="component" value="Unassembled WGS sequence"/>
</dbReference>
<dbReference type="EMBL" id="MCGO01000187">
    <property type="protein sequence ID" value="ORY22061.1"/>
    <property type="molecule type" value="Genomic_DNA"/>
</dbReference>
<dbReference type="AlphaFoldDB" id="A0A1Y2AHL8"/>
<dbReference type="OrthoDB" id="10467598at2759"/>
<sequence length="224" mass="25328">MNNQISATSSQVEAQTFSNGALWRWKDSHTSRLGFEDLNAFLRQAELHNLVTLGQTRDTKELVVVLNVDAVGIVERISPGFVIVSHHDGSRLVIPLCDENLKDKSDKSGDEVARNAKRGLKERETKAMTKVIILQKEQNDSLILIPAYEILLGVFDLNNTNMATREELQPLLYTSESKLKRICFSFRHFVRRAELHGIARRLVLTNNTYAKLLMEPDAANVLQT</sequence>
<accession>A0A1Y2AHL8</accession>
<gene>
    <name evidence="1" type="ORF">BCR33DRAFT_728957</name>
</gene>
<protein>
    <submittedName>
        <fullName evidence="1">Uncharacterized protein</fullName>
    </submittedName>
</protein>